<comment type="caution">
    <text evidence="1">The sequence shown here is derived from an EMBL/GenBank/DDBJ whole genome shotgun (WGS) entry which is preliminary data.</text>
</comment>
<reference evidence="1" key="2">
    <citation type="submission" date="2021-10" db="EMBL/GenBank/DDBJ databases">
        <authorList>
            <person name="Piombo E."/>
        </authorList>
    </citation>
    <scope>NUCLEOTIDE SEQUENCE</scope>
</reference>
<gene>
    <name evidence="1" type="ORF">CRV2_00016670</name>
</gene>
<name>A0ACA9UM58_BIOOC</name>
<dbReference type="EMBL" id="CADEHS020000569">
    <property type="protein sequence ID" value="CAG9954306.1"/>
    <property type="molecule type" value="Genomic_DNA"/>
</dbReference>
<keyword evidence="2" id="KW-1185">Reference proteome</keyword>
<evidence type="ECO:0000313" key="2">
    <source>
        <dbReference type="Proteomes" id="UP000836387"/>
    </source>
</evidence>
<protein>
    <submittedName>
        <fullName evidence="1">Uncharacterized protein</fullName>
    </submittedName>
</protein>
<proteinExistence type="predicted"/>
<sequence>MAANFTMADIDQITKDAEAARKDPTIMATYEVCSELGYELFRLNDDMLKLGEQHGVITSDNRAAWEQRTSKTSAKPTREEYNAWIEAAQSKGLDVSDLEFEKCGKADFPYRQLRV</sequence>
<accession>A0ACA9UM58</accession>
<reference evidence="1" key="1">
    <citation type="submission" date="2020-04" db="EMBL/GenBank/DDBJ databases">
        <authorList>
            <person name="Broberg M."/>
        </authorList>
    </citation>
    <scope>NUCLEOTIDE SEQUENCE</scope>
</reference>
<organism evidence="1 2">
    <name type="scientific">Clonostachys rosea f. rosea IK726</name>
    <dbReference type="NCBI Taxonomy" id="1349383"/>
    <lineage>
        <taxon>Eukaryota</taxon>
        <taxon>Fungi</taxon>
        <taxon>Dikarya</taxon>
        <taxon>Ascomycota</taxon>
        <taxon>Pezizomycotina</taxon>
        <taxon>Sordariomycetes</taxon>
        <taxon>Hypocreomycetidae</taxon>
        <taxon>Hypocreales</taxon>
        <taxon>Bionectriaceae</taxon>
        <taxon>Clonostachys</taxon>
    </lineage>
</organism>
<dbReference type="Proteomes" id="UP000836387">
    <property type="component" value="Unassembled WGS sequence"/>
</dbReference>
<evidence type="ECO:0000313" key="1">
    <source>
        <dbReference type="EMBL" id="CAG9954306.1"/>
    </source>
</evidence>